<organism evidence="13 14">
    <name type="scientific">Brevundimonas faecalis</name>
    <dbReference type="NCBI Taxonomy" id="947378"/>
    <lineage>
        <taxon>Bacteria</taxon>
        <taxon>Pseudomonadati</taxon>
        <taxon>Pseudomonadota</taxon>
        <taxon>Alphaproteobacteria</taxon>
        <taxon>Caulobacterales</taxon>
        <taxon>Caulobacteraceae</taxon>
        <taxon>Brevundimonas</taxon>
    </lineage>
</organism>
<keyword evidence="7" id="KW-0762">Sugar transport</keyword>
<comment type="subcellular location">
    <subcellularLocation>
        <location evidence="2">Cell inner membrane</location>
        <topology evidence="2">Multi-pass membrane protein</topology>
    </subcellularLocation>
</comment>
<feature type="transmembrane region" description="Helical" evidence="11">
    <location>
        <begin position="329"/>
        <end position="352"/>
    </location>
</feature>
<feature type="transmembrane region" description="Helical" evidence="11">
    <location>
        <begin position="390"/>
        <end position="412"/>
    </location>
</feature>
<dbReference type="CDD" id="cd17394">
    <property type="entry name" value="MFS_FucP_like"/>
    <property type="match status" value="1"/>
</dbReference>
<evidence type="ECO:0000259" key="12">
    <source>
        <dbReference type="PROSITE" id="PS50850"/>
    </source>
</evidence>
<feature type="transmembrane region" description="Helical" evidence="11">
    <location>
        <begin position="281"/>
        <end position="298"/>
    </location>
</feature>
<evidence type="ECO:0000256" key="11">
    <source>
        <dbReference type="SAM" id="Phobius"/>
    </source>
</evidence>
<evidence type="ECO:0000256" key="9">
    <source>
        <dbReference type="ARBA" id="ARBA00022989"/>
    </source>
</evidence>
<evidence type="ECO:0000256" key="7">
    <source>
        <dbReference type="ARBA" id="ARBA00022597"/>
    </source>
</evidence>
<feature type="transmembrane region" description="Helical" evidence="11">
    <location>
        <begin position="230"/>
        <end position="261"/>
    </location>
</feature>
<dbReference type="Pfam" id="PF07690">
    <property type="entry name" value="MFS_1"/>
    <property type="match status" value="1"/>
</dbReference>
<feature type="transmembrane region" description="Helical" evidence="11">
    <location>
        <begin position="305"/>
        <end position="323"/>
    </location>
</feature>
<dbReference type="SUPFAM" id="SSF103473">
    <property type="entry name" value="MFS general substrate transporter"/>
    <property type="match status" value="1"/>
</dbReference>
<feature type="transmembrane region" description="Helical" evidence="11">
    <location>
        <begin position="190"/>
        <end position="209"/>
    </location>
</feature>
<proteinExistence type="inferred from homology"/>
<feature type="transmembrane region" description="Helical" evidence="11">
    <location>
        <begin position="364"/>
        <end position="384"/>
    </location>
</feature>
<evidence type="ECO:0000256" key="4">
    <source>
        <dbReference type="ARBA" id="ARBA00022448"/>
    </source>
</evidence>
<sequence length="427" mass="44163">MTIQPVRRQPAGLAFAYVTSLFFAWGFVTALIDPLIQAVKRVFDLSTAEAMLTASAWFIAYGVASIPAGWVLSKLGYSRAIIAALAAMVLGCILVPVATIVDVYALVLLSLFVIASGVTLLQVAANPLSASLGEPRTAHLRLTFSQAFNSLGATLGPVIGSTILLTGGVFAADAVISPATRGESLRSIDLAFLAVGAFFALVAVFIWTARKRIEASVADRPHDGMVSPLAAFRSGWAVFGAAAIFFYVGAEVTIGALLIPFISSSEGLGLAPHEAGHMVGWYYWGAAMIGRFVGSALLTHIPAGYLLSACTMIAAALALLVTQTDGITAAYAALAIGFFNSIMFPTIFSLTLERSSASASATSGLLVFGIIGGAILPPIAGAIADATGAVTPAFFVPLVGYVVLIVFALACARAVRTQSDQGQAVIH</sequence>
<evidence type="ECO:0000256" key="8">
    <source>
        <dbReference type="ARBA" id="ARBA00022692"/>
    </source>
</evidence>
<gene>
    <name evidence="13" type="ORF">ABIE19_000505</name>
</gene>
<dbReference type="PANTHER" id="PTHR43702">
    <property type="entry name" value="L-FUCOSE-PROTON SYMPORTER"/>
    <property type="match status" value="1"/>
</dbReference>
<dbReference type="InterPro" id="IPR036259">
    <property type="entry name" value="MFS_trans_sf"/>
</dbReference>
<protein>
    <submittedName>
        <fullName evidence="13">FHS family L-fucose permease-like MFS transporter</fullName>
    </submittedName>
</protein>
<keyword evidence="9 11" id="KW-1133">Transmembrane helix</keyword>
<feature type="domain" description="Major facilitator superfamily (MFS) profile" evidence="12">
    <location>
        <begin position="14"/>
        <end position="416"/>
    </location>
</feature>
<dbReference type="InterPro" id="IPR020846">
    <property type="entry name" value="MFS_dom"/>
</dbReference>
<dbReference type="Proteomes" id="UP001549313">
    <property type="component" value="Unassembled WGS sequence"/>
</dbReference>
<feature type="transmembrane region" description="Helical" evidence="11">
    <location>
        <begin position="147"/>
        <end position="170"/>
    </location>
</feature>
<keyword evidence="5" id="KW-1003">Cell membrane</keyword>
<comment type="caution">
    <text evidence="13">The sequence shown here is derived from an EMBL/GenBank/DDBJ whole genome shotgun (WGS) entry which is preliminary data.</text>
</comment>
<evidence type="ECO:0000256" key="3">
    <source>
        <dbReference type="ARBA" id="ARBA00009120"/>
    </source>
</evidence>
<keyword evidence="4" id="KW-0813">Transport</keyword>
<dbReference type="EMBL" id="JBEPTF010000001">
    <property type="protein sequence ID" value="MET4682596.1"/>
    <property type="molecule type" value="Genomic_DNA"/>
</dbReference>
<evidence type="ECO:0000313" key="14">
    <source>
        <dbReference type="Proteomes" id="UP001549313"/>
    </source>
</evidence>
<evidence type="ECO:0000256" key="1">
    <source>
        <dbReference type="ARBA" id="ARBA00003321"/>
    </source>
</evidence>
<reference evidence="13 14" key="1">
    <citation type="submission" date="2024-06" db="EMBL/GenBank/DDBJ databases">
        <title>Sorghum-associated microbial communities from plants grown in Nebraska, USA.</title>
        <authorList>
            <person name="Schachtman D."/>
        </authorList>
    </citation>
    <scope>NUCLEOTIDE SEQUENCE [LARGE SCALE GENOMIC DNA]</scope>
    <source>
        <strain evidence="13 14">2814</strain>
    </source>
</reference>
<name>A0ABV2R7N2_9CAUL</name>
<dbReference type="RefSeq" id="WP_354087541.1">
    <property type="nucleotide sequence ID" value="NZ_JBEPTF010000001.1"/>
</dbReference>
<dbReference type="PROSITE" id="PS50850">
    <property type="entry name" value="MFS"/>
    <property type="match status" value="1"/>
</dbReference>
<keyword evidence="14" id="KW-1185">Reference proteome</keyword>
<feature type="transmembrane region" description="Helical" evidence="11">
    <location>
        <begin position="104"/>
        <end position="126"/>
    </location>
</feature>
<dbReference type="Gene3D" id="1.20.1250.20">
    <property type="entry name" value="MFS general substrate transporter like domains"/>
    <property type="match status" value="2"/>
</dbReference>
<accession>A0ABV2R7N2</accession>
<feature type="transmembrane region" description="Helical" evidence="11">
    <location>
        <begin position="80"/>
        <end position="98"/>
    </location>
</feature>
<comment type="similarity">
    <text evidence="3">Belongs to the major facilitator superfamily. FHS transporter (TC 2.A.1.7) family.</text>
</comment>
<evidence type="ECO:0000313" key="13">
    <source>
        <dbReference type="EMBL" id="MET4682596.1"/>
    </source>
</evidence>
<dbReference type="InterPro" id="IPR050375">
    <property type="entry name" value="MFS_TsgA-like"/>
</dbReference>
<dbReference type="PANTHER" id="PTHR43702:SF3">
    <property type="entry name" value="PROTEIN TSGA"/>
    <property type="match status" value="1"/>
</dbReference>
<dbReference type="InterPro" id="IPR005964">
    <property type="entry name" value="Glc/Gal_transptr_bac"/>
</dbReference>
<feature type="transmembrane region" description="Helical" evidence="11">
    <location>
        <begin position="12"/>
        <end position="32"/>
    </location>
</feature>
<evidence type="ECO:0000256" key="6">
    <source>
        <dbReference type="ARBA" id="ARBA00022519"/>
    </source>
</evidence>
<keyword evidence="8 11" id="KW-0812">Transmembrane</keyword>
<keyword evidence="10 11" id="KW-0472">Membrane</keyword>
<evidence type="ECO:0000256" key="10">
    <source>
        <dbReference type="ARBA" id="ARBA00023136"/>
    </source>
</evidence>
<dbReference type="NCBIfam" id="TIGR01272">
    <property type="entry name" value="gluP"/>
    <property type="match status" value="1"/>
</dbReference>
<keyword evidence="6" id="KW-0997">Cell inner membrane</keyword>
<comment type="function">
    <text evidence="1">Intake of glucose and galactose.</text>
</comment>
<dbReference type="InterPro" id="IPR011701">
    <property type="entry name" value="MFS"/>
</dbReference>
<evidence type="ECO:0000256" key="2">
    <source>
        <dbReference type="ARBA" id="ARBA00004429"/>
    </source>
</evidence>
<evidence type="ECO:0000256" key="5">
    <source>
        <dbReference type="ARBA" id="ARBA00022475"/>
    </source>
</evidence>
<feature type="transmembrane region" description="Helical" evidence="11">
    <location>
        <begin position="52"/>
        <end position="73"/>
    </location>
</feature>